<reference evidence="2 3" key="1">
    <citation type="submission" date="2021-07" db="EMBL/GenBank/DDBJ databases">
        <authorList>
            <person name="Kim M.K."/>
        </authorList>
    </citation>
    <scope>NUCLEOTIDE SEQUENCE [LARGE SCALE GENOMIC DNA]</scope>
    <source>
        <strain evidence="2 3">HLY7-15</strain>
    </source>
</reference>
<dbReference type="CDD" id="cd05399">
    <property type="entry name" value="NT_Rel-Spo_like"/>
    <property type="match status" value="1"/>
</dbReference>
<dbReference type="Proteomes" id="UP000774935">
    <property type="component" value="Unassembled WGS sequence"/>
</dbReference>
<dbReference type="Pfam" id="PF04607">
    <property type="entry name" value="RelA_SpoT"/>
    <property type="match status" value="1"/>
</dbReference>
<name>A0ABS6XFF2_9BACT</name>
<evidence type="ECO:0000313" key="3">
    <source>
        <dbReference type="Proteomes" id="UP000774935"/>
    </source>
</evidence>
<dbReference type="EMBL" id="JAHWXQ010000006">
    <property type="protein sequence ID" value="MBW3366700.1"/>
    <property type="molecule type" value="Genomic_DNA"/>
</dbReference>
<accession>A0ABS6XFF2</accession>
<sequence length="348" mass="40202">MSRLYTNNEVKLAGKILTEPQKYSLDELDFAQTVLTYWRTIHASPINTFQATLRDKINRLDYYDALIAQRLKRAVSIVAKLDRFPNMKLSTMQDIAGLRAIVKNVDQVRTLEKNYRESNFKHLLKDDKDYILDPAPSGYRGIHLIYQYVNEKNHESNGLRVELQIRTKLQHTWATAVETMGTFLKYSLKSSQGPVNWLDYFSLVSAGFAILEKCPTSENYKDLAPKDIFQKIVDESKKLNVSEKLRAFTVAADHIFQSQANSKYNLITLNLEKRVVNVKSYSARQLRRANIDYTNIEKEINKGAPIQAVLVSTGSIDSLRKAYPSYFLDTQEFLSKLNMIYHRLQKIK</sequence>
<feature type="domain" description="RelA/SpoT" evidence="1">
    <location>
        <begin position="69"/>
        <end position="188"/>
    </location>
</feature>
<dbReference type="Gene3D" id="3.30.460.10">
    <property type="entry name" value="Beta Polymerase, domain 2"/>
    <property type="match status" value="1"/>
</dbReference>
<evidence type="ECO:0000313" key="2">
    <source>
        <dbReference type="EMBL" id="MBW3366700.1"/>
    </source>
</evidence>
<dbReference type="SMART" id="SM00954">
    <property type="entry name" value="RelA_SpoT"/>
    <property type="match status" value="1"/>
</dbReference>
<dbReference type="PANTHER" id="PTHR47837">
    <property type="entry name" value="GTP PYROPHOSPHOKINASE YJBM"/>
    <property type="match status" value="1"/>
</dbReference>
<dbReference type="InterPro" id="IPR007685">
    <property type="entry name" value="RelA_SpoT"/>
</dbReference>
<dbReference type="InterPro" id="IPR043519">
    <property type="entry name" value="NT_sf"/>
</dbReference>
<keyword evidence="3" id="KW-1185">Reference proteome</keyword>
<dbReference type="PANTHER" id="PTHR47837:SF1">
    <property type="entry name" value="GTP PYROPHOSPHOKINASE YJBM"/>
    <property type="match status" value="1"/>
</dbReference>
<comment type="caution">
    <text evidence="2">The sequence shown here is derived from an EMBL/GenBank/DDBJ whole genome shotgun (WGS) entry which is preliminary data.</text>
</comment>
<dbReference type="RefSeq" id="WP_199111445.1">
    <property type="nucleotide sequence ID" value="NZ_JAHWXQ010000006.1"/>
</dbReference>
<protein>
    <submittedName>
        <fullName evidence="2">RelA/SpoT domain-containing protein</fullName>
    </submittedName>
</protein>
<dbReference type="SUPFAM" id="SSF81301">
    <property type="entry name" value="Nucleotidyltransferase"/>
    <property type="match status" value="1"/>
</dbReference>
<gene>
    <name evidence="2" type="ORF">KYK27_16695</name>
</gene>
<dbReference type="InterPro" id="IPR052366">
    <property type="entry name" value="GTP_Pyrophosphokinase"/>
</dbReference>
<evidence type="ECO:0000259" key="1">
    <source>
        <dbReference type="SMART" id="SM00954"/>
    </source>
</evidence>
<proteinExistence type="predicted"/>
<organism evidence="2 3">
    <name type="scientific">Pontibacter populi</name>
    <dbReference type="NCBI Taxonomy" id="890055"/>
    <lineage>
        <taxon>Bacteria</taxon>
        <taxon>Pseudomonadati</taxon>
        <taxon>Bacteroidota</taxon>
        <taxon>Cytophagia</taxon>
        <taxon>Cytophagales</taxon>
        <taxon>Hymenobacteraceae</taxon>
        <taxon>Pontibacter</taxon>
    </lineage>
</organism>